<evidence type="ECO:0000313" key="3">
    <source>
        <dbReference type="Proteomes" id="UP000006072"/>
    </source>
</evidence>
<feature type="compositionally biased region" description="Gly residues" evidence="1">
    <location>
        <begin position="288"/>
        <end position="299"/>
    </location>
</feature>
<feature type="region of interest" description="Disordered" evidence="1">
    <location>
        <begin position="220"/>
        <end position="345"/>
    </location>
</feature>
<dbReference type="HOGENOM" id="CLU_412088_0_0_11"/>
<keyword evidence="3" id="KW-1185">Reference proteome</keyword>
<accession>K0V0K1</accession>
<dbReference type="AlphaFoldDB" id="K0V0K1"/>
<comment type="caution">
    <text evidence="2">The sequence shown here is derived from an EMBL/GenBank/DDBJ whole genome shotgun (WGS) entry which is preliminary data.</text>
</comment>
<evidence type="ECO:0000256" key="1">
    <source>
        <dbReference type="SAM" id="MobiDB-lite"/>
    </source>
</evidence>
<feature type="compositionally biased region" description="Gly residues" evidence="1">
    <location>
        <begin position="549"/>
        <end position="565"/>
    </location>
</feature>
<reference evidence="2 3" key="1">
    <citation type="journal article" date="2012" name="J. Bacteriol.">
        <title>Complete Genome Sequence of Mycobacterium vaccae Type Strain ATCC 25954.</title>
        <authorList>
            <person name="Ho Y.S."/>
            <person name="Adroub S.A."/>
            <person name="Abadi M."/>
            <person name="Al Alwan B."/>
            <person name="Alkhateeb R."/>
            <person name="Gao G."/>
            <person name="Ragab A."/>
            <person name="Ali S."/>
            <person name="van Soolingen D."/>
            <person name="Bitter W."/>
            <person name="Pain A."/>
            <person name="Abdallah A.M."/>
        </authorList>
    </citation>
    <scope>NUCLEOTIDE SEQUENCE [LARGE SCALE GENOMIC DNA]</scope>
    <source>
        <strain evidence="2 3">ATCC 25954</strain>
    </source>
</reference>
<evidence type="ECO:0000313" key="2">
    <source>
        <dbReference type="EMBL" id="EJZ04514.1"/>
    </source>
</evidence>
<protein>
    <submittedName>
        <fullName evidence="2">Uncharacterized protein</fullName>
    </submittedName>
</protein>
<dbReference type="Proteomes" id="UP000006072">
    <property type="component" value="Unassembled WGS sequence"/>
</dbReference>
<feature type="compositionally biased region" description="Basic and acidic residues" evidence="1">
    <location>
        <begin position="1"/>
        <end position="28"/>
    </location>
</feature>
<feature type="compositionally biased region" description="Basic and acidic residues" evidence="1">
    <location>
        <begin position="245"/>
        <end position="256"/>
    </location>
</feature>
<feature type="region of interest" description="Disordered" evidence="1">
    <location>
        <begin position="525"/>
        <end position="565"/>
    </location>
</feature>
<dbReference type="PATRIC" id="fig|1194972.3.peg.5653"/>
<gene>
    <name evidence="2" type="ORF">MVAC_28508</name>
</gene>
<name>K0V0K1_MYCVA</name>
<organism evidence="2 3">
    <name type="scientific">Mycolicibacterium vaccae ATCC 25954</name>
    <dbReference type="NCBI Taxonomy" id="1194972"/>
    <lineage>
        <taxon>Bacteria</taxon>
        <taxon>Bacillati</taxon>
        <taxon>Actinomycetota</taxon>
        <taxon>Actinomycetes</taxon>
        <taxon>Mycobacteriales</taxon>
        <taxon>Mycobacteriaceae</taxon>
        <taxon>Mycolicibacterium</taxon>
    </lineage>
</organism>
<feature type="region of interest" description="Disordered" evidence="1">
    <location>
        <begin position="588"/>
        <end position="643"/>
    </location>
</feature>
<feature type="region of interest" description="Disordered" evidence="1">
    <location>
        <begin position="1"/>
        <end position="44"/>
    </location>
</feature>
<feature type="compositionally biased region" description="Basic and acidic residues" evidence="1">
    <location>
        <begin position="334"/>
        <end position="344"/>
    </location>
</feature>
<sequence length="666" mass="68045">MEDPRPKTFDEYRKDHVDGKIKDNHGDPRNGGGKNEPDAKVGKEGNGAKLEAAPVALEFFGDKDYETIRGYMEGVSENIAPGYNNTLRDVAQQIIRGMSDLKVRVETLESERGWRGKTHDAAMANLLSSYEVPEELGKGAVSLGMLSEYFSQTMSTNKHNILDQWEIYQACLSAYPNETDTVKRYFNFFAREVMTDFYSKQIMDIANNHPAIGVAQTPDVGGAVGGGGHHDARRDNALSSLGYRSGRDARKADDGRYGGPPATTDDTAQQSFNPPPPPQTKTPNLAGESGGDSGAGAGGASPSPRGTPPAMPSLGAQTPQLPGLPSLDGPSDAGRPDTGGKFDPSKVLTDLQSIAAADKLFNDPKTADAAKKLFGDPKLADAARTLFGKDAKGLLGDPKALDAAKTLFGDPEAADAVKTLFGDPETAKAAQKLLNDPQLSDLSTVLNDSGALRATGLPEVTPAEAVDVEDSAGSLLGPSALSPSDINNAAGLPGVAAGGSSVGGGLLGDIFDGVNQIVQTAMQGATQPPPEFNGGTGTHGGQAALGNNPGTGAGSGGAAAAGVGAGKPQLPSFGVPAAAAGFTPAAHMGALQPDTAPGQPGYPAGSPPPGGGQGGGGKGGEGKDHKGNKALRSEGNGNDIIGQKDAVVSVIGQDGADWDQDWNVSP</sequence>
<dbReference type="EMBL" id="ALQA01000113">
    <property type="protein sequence ID" value="EJZ04514.1"/>
    <property type="molecule type" value="Genomic_DNA"/>
</dbReference>
<proteinExistence type="predicted"/>